<keyword evidence="14 17" id="KW-0418">Kinase</keyword>
<dbReference type="RefSeq" id="WP_369726461.1">
    <property type="nucleotide sequence ID" value="NZ_CP165734.1"/>
</dbReference>
<evidence type="ECO:0000256" key="4">
    <source>
        <dbReference type="ARBA" id="ARBA00007237"/>
    </source>
</evidence>
<dbReference type="SUPFAM" id="SSF52540">
    <property type="entry name" value="P-loop containing nucleoside triphosphate hydrolases"/>
    <property type="match status" value="2"/>
</dbReference>
<dbReference type="NCBIfam" id="NF003013">
    <property type="entry name" value="PRK03846.1"/>
    <property type="match status" value="1"/>
</dbReference>
<dbReference type="InterPro" id="IPR027417">
    <property type="entry name" value="P-loop_NTPase"/>
</dbReference>
<keyword evidence="14" id="KW-0597">Phosphoprotein</keyword>
<evidence type="ECO:0000256" key="3">
    <source>
        <dbReference type="ARBA" id="ARBA00005438"/>
    </source>
</evidence>
<dbReference type="InterPro" id="IPR011779">
    <property type="entry name" value="SO4_adenylTrfase_lsu"/>
</dbReference>
<dbReference type="PRINTS" id="PR00315">
    <property type="entry name" value="ELONGATNFCT"/>
</dbReference>
<dbReference type="InterPro" id="IPR044139">
    <property type="entry name" value="CysN_NoDQ_III"/>
</dbReference>
<feature type="region of interest" description="Disordered" evidence="15">
    <location>
        <begin position="1"/>
        <end position="29"/>
    </location>
</feature>
<comment type="subunit">
    <text evidence="5">Sulfate-activating enzymes, NodP and NodQ, may be physically associated.</text>
</comment>
<dbReference type="PANTHER" id="PTHR23115">
    <property type="entry name" value="TRANSLATION FACTOR"/>
    <property type="match status" value="1"/>
</dbReference>
<evidence type="ECO:0000256" key="6">
    <source>
        <dbReference type="ARBA" id="ARBA00022679"/>
    </source>
</evidence>
<comment type="similarity">
    <text evidence="3">In the C-terminal section; belongs to the APS kinase family.</text>
</comment>
<dbReference type="CDD" id="cd02027">
    <property type="entry name" value="APSK"/>
    <property type="match status" value="1"/>
</dbReference>
<dbReference type="HAMAP" id="MF_00065">
    <property type="entry name" value="Adenylyl_sulf_kinase"/>
    <property type="match status" value="1"/>
</dbReference>
<feature type="compositionally biased region" description="Polar residues" evidence="15">
    <location>
        <begin position="12"/>
        <end position="29"/>
    </location>
</feature>
<comment type="function">
    <text evidence="14">Catalyzes the synthesis of activated sulfate.</text>
</comment>
<comment type="catalytic activity">
    <reaction evidence="13">
        <text>sulfate + ATP + H(+) = adenosine 5'-phosphosulfate + diphosphate</text>
        <dbReference type="Rhea" id="RHEA:18133"/>
        <dbReference type="ChEBI" id="CHEBI:15378"/>
        <dbReference type="ChEBI" id="CHEBI:16189"/>
        <dbReference type="ChEBI" id="CHEBI:30616"/>
        <dbReference type="ChEBI" id="CHEBI:33019"/>
        <dbReference type="ChEBI" id="CHEBI:58243"/>
        <dbReference type="EC" id="2.7.7.4"/>
    </reaction>
</comment>
<dbReference type="Pfam" id="PF22594">
    <property type="entry name" value="GTP-eEF1A_C"/>
    <property type="match status" value="1"/>
</dbReference>
<sequence length="651" mass="70321">MNMIVTPASPAPNDTSSMPNGTTSMPNGTTRPQVRIVIVGHVDHGKSTLVGRLLHETGSLPDGKLEMLKAVSARRGMPFEWSFLLDALQTERDQGITIDTTQIRFRTNSRDIVLIDAPGHAEFLRNMITGASQADGAVLIIDALEGVRDQTRRHGYLLHLLGVKQVAIVVNKMDRVDFSAERFKAISEEISAHLQGLGVRPTAVIPISARDGDGVAERTDRIGWYNGPTVVEALDRLEPARPLEALSLRLPVQAIYKFDDRRIVAGRIESGSLIAGDEIVIMPAGKIARIKTVESWPITPVAGRQGAGRSVGITLDRELFIERGDIIAHANAAPRETRRLRARIFWLHDKPLAKGDQLLVRCGPKESRATVVAIEKAVDPGELSSIENKAIGRNHVGEIDISLSNPIATDPYTENPRTGRLVIEVSGRIAGGGLVLSVDAGQRAVPVDIVPVESALRPDERSARYQHNGAVVWLTGLPASGKSTLAKALERRLFTNGGSPILLDGDTVRAGLNNDLGFSAADRSENIRRLAEVATHLARNGHIAIVAAVSPAREDRATARRIADTAFREIHVATPAEVCEERDPKGHYKKARAGTLASFTGIGNDYEAPQAAELVIDTSKRTVAEAADEIEQMLKATGVLFDEVVDLAANI</sequence>
<dbReference type="InterPro" id="IPR059117">
    <property type="entry name" value="APS_kinase_dom"/>
</dbReference>
<dbReference type="Gene3D" id="3.40.50.300">
    <property type="entry name" value="P-loop containing nucleotide triphosphate hydrolases"/>
    <property type="match status" value="2"/>
</dbReference>
<accession>A0AB39XWM6</accession>
<feature type="domain" description="Tr-type G" evidence="16">
    <location>
        <begin position="31"/>
        <end position="243"/>
    </location>
</feature>
<dbReference type="InterPro" id="IPR009000">
    <property type="entry name" value="Transl_B-barrel_sf"/>
</dbReference>
<evidence type="ECO:0000256" key="14">
    <source>
        <dbReference type="HAMAP-Rule" id="MF_00065"/>
    </source>
</evidence>
<keyword evidence="11" id="KW-0511">Multifunctional enzyme</keyword>
<dbReference type="GO" id="GO:0000103">
    <property type="term" value="P:sulfate assimilation"/>
    <property type="evidence" value="ECO:0007669"/>
    <property type="project" value="UniProtKB-UniRule"/>
</dbReference>
<dbReference type="Pfam" id="PF00009">
    <property type="entry name" value="GTP_EFTU"/>
    <property type="match status" value="1"/>
</dbReference>
<dbReference type="GO" id="GO:0004781">
    <property type="term" value="F:sulfate adenylyltransferase (ATP) activity"/>
    <property type="evidence" value="ECO:0007669"/>
    <property type="project" value="UniProtKB-EC"/>
</dbReference>
<evidence type="ECO:0000256" key="1">
    <source>
        <dbReference type="ARBA" id="ARBA00001823"/>
    </source>
</evidence>
<dbReference type="SUPFAM" id="SSF50447">
    <property type="entry name" value="Translation proteins"/>
    <property type="match status" value="1"/>
</dbReference>
<dbReference type="GO" id="GO:0004020">
    <property type="term" value="F:adenylylsulfate kinase activity"/>
    <property type="evidence" value="ECO:0007669"/>
    <property type="project" value="UniProtKB-UniRule"/>
</dbReference>
<dbReference type="GO" id="GO:0070814">
    <property type="term" value="P:hydrogen sulfide biosynthetic process"/>
    <property type="evidence" value="ECO:0007669"/>
    <property type="project" value="UniProtKB-UniRule"/>
</dbReference>
<protein>
    <recommendedName>
        <fullName evidence="14">Adenylyl-sulfate kinase</fullName>
        <ecNumber evidence="14">2.7.1.25</ecNumber>
    </recommendedName>
    <alternativeName>
        <fullName evidence="14">APS kinase</fullName>
    </alternativeName>
    <alternativeName>
        <fullName evidence="14">ATP adenosine-5'-phosphosulfate 3'-phosphotransferase</fullName>
    </alternativeName>
    <alternativeName>
        <fullName evidence="14">Adenosine-5'-phosphosulfate kinase</fullName>
    </alternativeName>
</protein>
<comment type="similarity">
    <text evidence="14">Belongs to the APS kinase family.</text>
</comment>
<evidence type="ECO:0000256" key="8">
    <source>
        <dbReference type="ARBA" id="ARBA00022741"/>
    </source>
</evidence>
<keyword evidence="7" id="KW-0548">Nucleotidyltransferase</keyword>
<proteinExistence type="inferred from homology"/>
<dbReference type="InterPro" id="IPR000795">
    <property type="entry name" value="T_Tr_GTP-bd_dom"/>
</dbReference>
<evidence type="ECO:0000313" key="17">
    <source>
        <dbReference type="EMBL" id="XDV61122.1"/>
    </source>
</evidence>
<dbReference type="EC" id="2.7.1.25" evidence="14"/>
<keyword evidence="10" id="KW-0342">GTP-binding</keyword>
<evidence type="ECO:0000256" key="2">
    <source>
        <dbReference type="ARBA" id="ARBA00002357"/>
    </source>
</evidence>
<dbReference type="InterPro" id="IPR002891">
    <property type="entry name" value="APS"/>
</dbReference>
<dbReference type="InterPro" id="IPR009001">
    <property type="entry name" value="Transl_elong_EF1A/Init_IF2_C"/>
</dbReference>
<keyword evidence="6 14" id="KW-0808">Transferase</keyword>
<evidence type="ECO:0000259" key="16">
    <source>
        <dbReference type="PROSITE" id="PS51722"/>
    </source>
</evidence>
<evidence type="ECO:0000256" key="13">
    <source>
        <dbReference type="ARBA" id="ARBA00049370"/>
    </source>
</evidence>
<comment type="pathway">
    <text evidence="14">Sulfur metabolism; hydrogen sulfide biosynthesis; sulfite from sulfate: step 2/3.</text>
</comment>
<comment type="function">
    <text evidence="2">APS kinase catalyzes the synthesis of activated sulfate.</text>
</comment>
<evidence type="ECO:0000256" key="12">
    <source>
        <dbReference type="ARBA" id="ARBA00024872"/>
    </source>
</evidence>
<dbReference type="GO" id="GO:0003924">
    <property type="term" value="F:GTPase activity"/>
    <property type="evidence" value="ECO:0007669"/>
    <property type="project" value="InterPro"/>
</dbReference>
<dbReference type="PROSITE" id="PS00301">
    <property type="entry name" value="G_TR_1"/>
    <property type="match status" value="1"/>
</dbReference>
<dbReference type="CDD" id="cd04095">
    <property type="entry name" value="CysN_NoDQ_III"/>
    <property type="match status" value="1"/>
</dbReference>
<keyword evidence="8 14" id="KW-0547">Nucleotide-binding</keyword>
<gene>
    <name evidence="14 17" type="primary">cysC</name>
    <name evidence="17" type="ORF">AB8Z38_18870</name>
</gene>
<dbReference type="Gene3D" id="2.40.30.10">
    <property type="entry name" value="Translation factors"/>
    <property type="match status" value="2"/>
</dbReference>
<dbReference type="InterPro" id="IPR031157">
    <property type="entry name" value="G_TR_CS"/>
</dbReference>
<dbReference type="InterPro" id="IPR054696">
    <property type="entry name" value="GTP-eEF1A_C"/>
</dbReference>
<name>A0AB39XWM6_9BRAD</name>
<dbReference type="GO" id="GO:0005524">
    <property type="term" value="F:ATP binding"/>
    <property type="evidence" value="ECO:0007669"/>
    <property type="project" value="UniProtKB-UniRule"/>
</dbReference>
<feature type="active site" description="Phosphoserine intermediate" evidence="14">
    <location>
        <position position="550"/>
    </location>
</feature>
<dbReference type="NCBIfam" id="TIGR00455">
    <property type="entry name" value="apsK"/>
    <property type="match status" value="1"/>
</dbReference>
<comment type="catalytic activity">
    <reaction evidence="1 14">
        <text>adenosine 5'-phosphosulfate + ATP = 3'-phosphoadenylyl sulfate + ADP + H(+)</text>
        <dbReference type="Rhea" id="RHEA:24152"/>
        <dbReference type="ChEBI" id="CHEBI:15378"/>
        <dbReference type="ChEBI" id="CHEBI:30616"/>
        <dbReference type="ChEBI" id="CHEBI:58243"/>
        <dbReference type="ChEBI" id="CHEBI:58339"/>
        <dbReference type="ChEBI" id="CHEBI:456216"/>
        <dbReference type="EC" id="2.7.1.25"/>
    </reaction>
</comment>
<evidence type="ECO:0000256" key="5">
    <source>
        <dbReference type="ARBA" id="ARBA00011760"/>
    </source>
</evidence>
<dbReference type="Pfam" id="PF01583">
    <property type="entry name" value="APS_kinase"/>
    <property type="match status" value="1"/>
</dbReference>
<comment type="similarity">
    <text evidence="4">In the N-terminal section; belongs to the TRAFAC class translation factor GTPase superfamily. Classic translation factor GTPase family. CysN/NodQ subfamily.</text>
</comment>
<dbReference type="InterPro" id="IPR050100">
    <property type="entry name" value="TRAFAC_GTPase_members"/>
</dbReference>
<evidence type="ECO:0000256" key="7">
    <source>
        <dbReference type="ARBA" id="ARBA00022695"/>
    </source>
</evidence>
<dbReference type="GO" id="GO:0005525">
    <property type="term" value="F:GTP binding"/>
    <property type="evidence" value="ECO:0007669"/>
    <property type="project" value="UniProtKB-KW"/>
</dbReference>
<keyword evidence="9 14" id="KW-0067">ATP-binding</keyword>
<dbReference type="AlphaFoldDB" id="A0AB39XWM6"/>
<evidence type="ECO:0000256" key="10">
    <source>
        <dbReference type="ARBA" id="ARBA00023134"/>
    </source>
</evidence>
<evidence type="ECO:0000256" key="9">
    <source>
        <dbReference type="ARBA" id="ARBA00022840"/>
    </source>
</evidence>
<dbReference type="PROSITE" id="PS51722">
    <property type="entry name" value="G_TR_2"/>
    <property type="match status" value="1"/>
</dbReference>
<evidence type="ECO:0000256" key="11">
    <source>
        <dbReference type="ARBA" id="ARBA00023268"/>
    </source>
</evidence>
<feature type="binding site" evidence="14">
    <location>
        <begin position="476"/>
        <end position="483"/>
    </location>
    <ligand>
        <name>ATP</name>
        <dbReference type="ChEBI" id="CHEBI:30616"/>
    </ligand>
</feature>
<dbReference type="SUPFAM" id="SSF50465">
    <property type="entry name" value="EF-Tu/eEF-1alpha/eIF2-gamma C-terminal domain"/>
    <property type="match status" value="1"/>
</dbReference>
<evidence type="ECO:0000256" key="15">
    <source>
        <dbReference type="SAM" id="MobiDB-lite"/>
    </source>
</evidence>
<dbReference type="EMBL" id="CP165734">
    <property type="protein sequence ID" value="XDV61122.1"/>
    <property type="molecule type" value="Genomic_DNA"/>
</dbReference>
<comment type="function">
    <text evidence="12">Proposed to provide activated sulfate for transfer to Nod factor. ATP sulfurylase may be the GTPase, regulating ATP sulfurylase activity.</text>
</comment>
<reference evidence="17" key="1">
    <citation type="submission" date="2024-08" db="EMBL/GenBank/DDBJ databases">
        <authorList>
            <person name="Chaddad Z."/>
            <person name="Lamrabet M."/>
            <person name="Bouhnik O."/>
            <person name="Alami S."/>
            <person name="Wipf D."/>
            <person name="Courty P.E."/>
            <person name="Missbah El Idrissi M."/>
        </authorList>
    </citation>
    <scope>NUCLEOTIDE SEQUENCE</scope>
    <source>
        <strain evidence="17">LLZ17</strain>
    </source>
</reference>
<organism evidence="17">
    <name type="scientific">Bradyrhizobium sp. LLZ17</name>
    <dbReference type="NCBI Taxonomy" id="3239388"/>
    <lineage>
        <taxon>Bacteria</taxon>
        <taxon>Pseudomonadati</taxon>
        <taxon>Pseudomonadota</taxon>
        <taxon>Alphaproteobacteria</taxon>
        <taxon>Hyphomicrobiales</taxon>
        <taxon>Nitrobacteraceae</taxon>
        <taxon>Bradyrhizobium</taxon>
    </lineage>
</organism>
<dbReference type="NCBIfam" id="TIGR02034">
    <property type="entry name" value="CysN"/>
    <property type="match status" value="1"/>
</dbReference>